<sequence length="87" mass="8743">MILLPLRDGVVVHCLVGVDIGRALGFPTTPCIARADRPATALGSITAGAVGVGGDGGARAPIAALFSYADHDAPPVNATRVPRSRQG</sequence>
<dbReference type="KEGG" id="stp:Strop_1715"/>
<gene>
    <name evidence="1" type="ordered locus">Strop_1715</name>
</gene>
<dbReference type="EMBL" id="CP000667">
    <property type="protein sequence ID" value="ABP54179.1"/>
    <property type="molecule type" value="Genomic_DNA"/>
</dbReference>
<keyword evidence="2" id="KW-1185">Reference proteome</keyword>
<accession>A4X5M9</accession>
<organism evidence="1 2">
    <name type="scientific">Salinispora tropica (strain ATCC BAA-916 / DSM 44818 / JCM 13857 / NBRC 105044 / CNB-440)</name>
    <dbReference type="NCBI Taxonomy" id="369723"/>
    <lineage>
        <taxon>Bacteria</taxon>
        <taxon>Bacillati</taxon>
        <taxon>Actinomycetota</taxon>
        <taxon>Actinomycetes</taxon>
        <taxon>Micromonosporales</taxon>
        <taxon>Micromonosporaceae</taxon>
        <taxon>Salinispora</taxon>
    </lineage>
</organism>
<dbReference type="Proteomes" id="UP000000235">
    <property type="component" value="Chromosome"/>
</dbReference>
<evidence type="ECO:0000313" key="2">
    <source>
        <dbReference type="Proteomes" id="UP000000235"/>
    </source>
</evidence>
<proteinExistence type="predicted"/>
<dbReference type="AlphaFoldDB" id="A4X5M9"/>
<name>A4X5M9_SALTO</name>
<protein>
    <submittedName>
        <fullName evidence="1">Uncharacterized protein</fullName>
    </submittedName>
</protein>
<dbReference type="HOGENOM" id="CLU_2481513_0_0_11"/>
<reference evidence="2" key="1">
    <citation type="journal article" date="2007" name="Proc. Natl. Acad. Sci. U.S.A.">
        <title>Genome sequencing reveals complex secondary metabolome in the marine actinomycete Salinispora tropica.</title>
        <authorList>
            <person name="Udwary D.W."/>
            <person name="Zeigler L."/>
            <person name="Asolkar R.N."/>
            <person name="Singan V."/>
            <person name="Lapidus A."/>
            <person name="Fenical W."/>
            <person name="Jensen P.R."/>
            <person name="Moore B.S."/>
        </authorList>
    </citation>
    <scope>NUCLEOTIDE SEQUENCE [LARGE SCALE GENOMIC DNA]</scope>
    <source>
        <strain evidence="2">ATCC BAA-916 / DSM 44818 / CNB-440</strain>
    </source>
</reference>
<evidence type="ECO:0000313" key="1">
    <source>
        <dbReference type="EMBL" id="ABP54179.1"/>
    </source>
</evidence>